<gene>
    <name evidence="5" type="ORF">KSX_45550</name>
</gene>
<dbReference type="InterPro" id="IPR003439">
    <property type="entry name" value="ABC_transporter-like_ATP-bd"/>
</dbReference>
<proteinExistence type="predicted"/>
<dbReference type="PANTHER" id="PTHR42939:SF1">
    <property type="entry name" value="ABC TRANSPORTER ATP-BINDING PROTEIN ALBC-RELATED"/>
    <property type="match status" value="1"/>
</dbReference>
<dbReference type="PROSITE" id="PS50893">
    <property type="entry name" value="ABC_TRANSPORTER_2"/>
    <property type="match status" value="1"/>
</dbReference>
<reference evidence="5" key="1">
    <citation type="submission" date="2020-10" db="EMBL/GenBank/DDBJ databases">
        <title>Taxonomic study of unclassified bacteria belonging to the class Ktedonobacteria.</title>
        <authorList>
            <person name="Yabe S."/>
            <person name="Wang C.M."/>
            <person name="Zheng Y."/>
            <person name="Sakai Y."/>
            <person name="Cavaletti L."/>
            <person name="Monciardini P."/>
            <person name="Donadio S."/>
        </authorList>
    </citation>
    <scope>NUCLEOTIDE SEQUENCE</scope>
    <source>
        <strain evidence="5">SOSP1-1</strain>
    </source>
</reference>
<protein>
    <submittedName>
        <fullName evidence="5">ABC transporter ATP-binding protein</fullName>
    </submittedName>
</protein>
<evidence type="ECO:0000256" key="1">
    <source>
        <dbReference type="ARBA" id="ARBA00022448"/>
    </source>
</evidence>
<evidence type="ECO:0000256" key="2">
    <source>
        <dbReference type="ARBA" id="ARBA00022741"/>
    </source>
</evidence>
<dbReference type="Proteomes" id="UP000612362">
    <property type="component" value="Unassembled WGS sequence"/>
</dbReference>
<evidence type="ECO:0000256" key="3">
    <source>
        <dbReference type="ARBA" id="ARBA00022840"/>
    </source>
</evidence>
<dbReference type="RefSeq" id="WP_220195773.1">
    <property type="nucleotide sequence ID" value="NZ_BNJF01000002.1"/>
</dbReference>
<keyword evidence="3 5" id="KW-0067">ATP-binding</keyword>
<organism evidence="5 6">
    <name type="scientific">Ktedonospora formicarum</name>
    <dbReference type="NCBI Taxonomy" id="2778364"/>
    <lineage>
        <taxon>Bacteria</taxon>
        <taxon>Bacillati</taxon>
        <taxon>Chloroflexota</taxon>
        <taxon>Ktedonobacteria</taxon>
        <taxon>Ktedonobacterales</taxon>
        <taxon>Ktedonobacteraceae</taxon>
        <taxon>Ktedonospora</taxon>
    </lineage>
</organism>
<sequence length="300" mass="33280">MTLALEASQLGKRYGKRWALRNCDLGVPEGSVTGLVGLNGAGKTTLMHLAMGLLKPDEGSIRVLGEITGPNATALISRLGFIAQERPLYKSFSVQDMLTLGRKLNTQWDQDLAVKTLERLRISLKMRVGKLSGGQQALLSLMMALAKRPQMLLLDEPFASIDPAARRDLTRLLMETAASEGTSILISSHYIMDLENTCDHLILLAQGQVKLEDDMDHFMSEHKLLIGPRDDFEQIAARHTVLQAGHTGRQSNIVVRLSAPFADSRWTIQDLSLEDIVLAYLDPQNVQPEQSNSEREEVRQ</sequence>
<dbReference type="SMART" id="SM00382">
    <property type="entry name" value="AAA"/>
    <property type="match status" value="1"/>
</dbReference>
<dbReference type="Pfam" id="PF00005">
    <property type="entry name" value="ABC_tran"/>
    <property type="match status" value="1"/>
</dbReference>
<dbReference type="GO" id="GO:0005524">
    <property type="term" value="F:ATP binding"/>
    <property type="evidence" value="ECO:0007669"/>
    <property type="project" value="UniProtKB-KW"/>
</dbReference>
<keyword evidence="2" id="KW-0547">Nucleotide-binding</keyword>
<accession>A0A8J3MRR7</accession>
<dbReference type="GO" id="GO:0016887">
    <property type="term" value="F:ATP hydrolysis activity"/>
    <property type="evidence" value="ECO:0007669"/>
    <property type="project" value="InterPro"/>
</dbReference>
<evidence type="ECO:0000313" key="5">
    <source>
        <dbReference type="EMBL" id="GHO46392.1"/>
    </source>
</evidence>
<keyword evidence="6" id="KW-1185">Reference proteome</keyword>
<dbReference type="Gene3D" id="3.40.50.300">
    <property type="entry name" value="P-loop containing nucleotide triphosphate hydrolases"/>
    <property type="match status" value="1"/>
</dbReference>
<dbReference type="SUPFAM" id="SSF52540">
    <property type="entry name" value="P-loop containing nucleoside triphosphate hydrolases"/>
    <property type="match status" value="1"/>
</dbReference>
<comment type="caution">
    <text evidence="5">The sequence shown here is derived from an EMBL/GenBank/DDBJ whole genome shotgun (WGS) entry which is preliminary data.</text>
</comment>
<dbReference type="EMBL" id="BNJF01000002">
    <property type="protein sequence ID" value="GHO46392.1"/>
    <property type="molecule type" value="Genomic_DNA"/>
</dbReference>
<evidence type="ECO:0000313" key="6">
    <source>
        <dbReference type="Proteomes" id="UP000612362"/>
    </source>
</evidence>
<dbReference type="PANTHER" id="PTHR42939">
    <property type="entry name" value="ABC TRANSPORTER ATP-BINDING PROTEIN ALBC-RELATED"/>
    <property type="match status" value="1"/>
</dbReference>
<name>A0A8J3MRR7_9CHLR</name>
<dbReference type="InterPro" id="IPR051782">
    <property type="entry name" value="ABC_Transporter_VariousFunc"/>
</dbReference>
<dbReference type="CDD" id="cd03230">
    <property type="entry name" value="ABC_DR_subfamily_A"/>
    <property type="match status" value="1"/>
</dbReference>
<dbReference type="InterPro" id="IPR003593">
    <property type="entry name" value="AAA+_ATPase"/>
</dbReference>
<keyword evidence="1" id="KW-0813">Transport</keyword>
<dbReference type="AlphaFoldDB" id="A0A8J3MRR7"/>
<feature type="domain" description="ABC transporter" evidence="4">
    <location>
        <begin position="5"/>
        <end position="231"/>
    </location>
</feature>
<evidence type="ECO:0000259" key="4">
    <source>
        <dbReference type="PROSITE" id="PS50893"/>
    </source>
</evidence>
<dbReference type="InterPro" id="IPR027417">
    <property type="entry name" value="P-loop_NTPase"/>
</dbReference>